<reference evidence="1" key="1">
    <citation type="submission" date="2022-11" db="EMBL/GenBank/DDBJ databases">
        <authorList>
            <person name="Kikuchi T."/>
        </authorList>
    </citation>
    <scope>NUCLEOTIDE SEQUENCE</scope>
    <source>
        <strain evidence="1">PS1010</strain>
    </source>
</reference>
<evidence type="ECO:0000313" key="2">
    <source>
        <dbReference type="Proteomes" id="UP001152747"/>
    </source>
</evidence>
<dbReference type="EMBL" id="CANHGI010000003">
    <property type="protein sequence ID" value="CAI5445777.1"/>
    <property type="molecule type" value="Genomic_DNA"/>
</dbReference>
<dbReference type="Proteomes" id="UP001152747">
    <property type="component" value="Unassembled WGS sequence"/>
</dbReference>
<name>A0A9P1MZU7_9PELO</name>
<comment type="caution">
    <text evidence="1">The sequence shown here is derived from an EMBL/GenBank/DDBJ whole genome shotgun (WGS) entry which is preliminary data.</text>
</comment>
<dbReference type="AlphaFoldDB" id="A0A9P1MZU7"/>
<keyword evidence="2" id="KW-1185">Reference proteome</keyword>
<accession>A0A9P1MZU7</accession>
<sequence length="181" mass="21430">MADEREEIENEQEIRRLLLVVANGTLRENDDLIMRARNRVEIPQYNRGKPTSQEQLTHLFPVYHESIKLDLYQIIENEHLYHYMNQIAVIITIPWQKCSTELLFIVAQILKDLLQNPRSIYTDITNSLLNTPESNDVKILTARNFPKIERVRFIATYYNHPCFAELLNHVTTCKINHSRRL</sequence>
<proteinExistence type="predicted"/>
<organism evidence="1 2">
    <name type="scientific">Caenorhabditis angaria</name>
    <dbReference type="NCBI Taxonomy" id="860376"/>
    <lineage>
        <taxon>Eukaryota</taxon>
        <taxon>Metazoa</taxon>
        <taxon>Ecdysozoa</taxon>
        <taxon>Nematoda</taxon>
        <taxon>Chromadorea</taxon>
        <taxon>Rhabditida</taxon>
        <taxon>Rhabditina</taxon>
        <taxon>Rhabditomorpha</taxon>
        <taxon>Rhabditoidea</taxon>
        <taxon>Rhabditidae</taxon>
        <taxon>Peloderinae</taxon>
        <taxon>Caenorhabditis</taxon>
    </lineage>
</organism>
<gene>
    <name evidence="1" type="ORF">CAMP_LOCUS8414</name>
</gene>
<evidence type="ECO:0000313" key="1">
    <source>
        <dbReference type="EMBL" id="CAI5445777.1"/>
    </source>
</evidence>
<protein>
    <submittedName>
        <fullName evidence="1">Uncharacterized protein</fullName>
    </submittedName>
</protein>